<evidence type="ECO:0000259" key="1">
    <source>
        <dbReference type="PROSITE" id="PS51707"/>
    </source>
</evidence>
<protein>
    <submittedName>
        <fullName evidence="2">CYTH domain-containing protein</fullName>
    </submittedName>
</protein>
<name>A0ABU0BW18_9HYPH</name>
<dbReference type="PANTHER" id="PTHR40114">
    <property type="entry name" value="SLR0698 PROTEIN"/>
    <property type="match status" value="1"/>
</dbReference>
<keyword evidence="3" id="KW-1185">Reference proteome</keyword>
<dbReference type="PIRSF" id="PIRSF016487">
    <property type="entry name" value="CYTH_UCP016487"/>
    <property type="match status" value="1"/>
</dbReference>
<evidence type="ECO:0000313" key="3">
    <source>
        <dbReference type="Proteomes" id="UP001230207"/>
    </source>
</evidence>
<feature type="domain" description="CYTH" evidence="1">
    <location>
        <begin position="2"/>
        <end position="152"/>
    </location>
</feature>
<dbReference type="InterPro" id="IPR033469">
    <property type="entry name" value="CYTH-like_dom_sf"/>
</dbReference>
<dbReference type="EMBL" id="JAUSVF010000001">
    <property type="protein sequence ID" value="MDQ0321894.1"/>
    <property type="molecule type" value="Genomic_DNA"/>
</dbReference>
<dbReference type="Gene3D" id="2.40.320.10">
    <property type="entry name" value="Hypothetical Protein Pfu-838710-001"/>
    <property type="match status" value="1"/>
</dbReference>
<dbReference type="PANTHER" id="PTHR40114:SF1">
    <property type="entry name" value="SLR0698 PROTEIN"/>
    <property type="match status" value="1"/>
</dbReference>
<comment type="caution">
    <text evidence="2">The sequence shown here is derived from an EMBL/GenBank/DDBJ whole genome shotgun (WGS) entry which is preliminary data.</text>
</comment>
<proteinExistence type="predicted"/>
<reference evidence="2 3" key="1">
    <citation type="submission" date="2023-07" db="EMBL/GenBank/DDBJ databases">
        <title>Genomic Encyclopedia of Type Strains, Phase IV (KMG-IV): sequencing the most valuable type-strain genomes for metagenomic binning, comparative biology and taxonomic classification.</title>
        <authorList>
            <person name="Goeker M."/>
        </authorList>
    </citation>
    <scope>NUCLEOTIDE SEQUENCE [LARGE SCALE GENOMIC DNA]</scope>
    <source>
        <strain evidence="2 3">DSM 1112</strain>
    </source>
</reference>
<gene>
    <name evidence="2" type="ORF">QO002_004032</name>
</gene>
<dbReference type="SMART" id="SM01118">
    <property type="entry name" value="CYTH"/>
    <property type="match status" value="1"/>
</dbReference>
<sequence>MAKEIERKFLVSNDRWRQQADAGTRLKQAYIVAMDSRSVRVRISGGRRAQLTTKISKTALVREEFEYDIPLRDAEDMMRQAIGIVIEKTRYRVPLAGFTWEVDVYHGNLSGLVVAEVEMTREDDKPTIPDWIGREVTGNYRYSNHYLAMEGLPQLTA</sequence>
<organism evidence="2 3">
    <name type="scientific">Pararhizobium capsulatum DSM 1112</name>
    <dbReference type="NCBI Taxonomy" id="1121113"/>
    <lineage>
        <taxon>Bacteria</taxon>
        <taxon>Pseudomonadati</taxon>
        <taxon>Pseudomonadota</taxon>
        <taxon>Alphaproteobacteria</taxon>
        <taxon>Hyphomicrobiales</taxon>
        <taxon>Rhizobiaceae</taxon>
        <taxon>Rhizobium/Agrobacterium group</taxon>
        <taxon>Pararhizobium</taxon>
    </lineage>
</organism>
<dbReference type="Pfam" id="PF01928">
    <property type="entry name" value="CYTH"/>
    <property type="match status" value="1"/>
</dbReference>
<dbReference type="InterPro" id="IPR023577">
    <property type="entry name" value="CYTH_domain"/>
</dbReference>
<dbReference type="InterPro" id="IPR012042">
    <property type="entry name" value="NeuTTM/CthTTM-like"/>
</dbReference>
<dbReference type="SUPFAM" id="SSF55154">
    <property type="entry name" value="CYTH-like phosphatases"/>
    <property type="match status" value="1"/>
</dbReference>
<dbReference type="PROSITE" id="PS51707">
    <property type="entry name" value="CYTH"/>
    <property type="match status" value="1"/>
</dbReference>
<accession>A0ABU0BW18</accession>
<dbReference type="RefSeq" id="WP_307232867.1">
    <property type="nucleotide sequence ID" value="NZ_JAUSVF010000001.1"/>
</dbReference>
<evidence type="ECO:0000313" key="2">
    <source>
        <dbReference type="EMBL" id="MDQ0321894.1"/>
    </source>
</evidence>
<dbReference type="Proteomes" id="UP001230207">
    <property type="component" value="Unassembled WGS sequence"/>
</dbReference>
<dbReference type="CDD" id="cd07891">
    <property type="entry name" value="CYTH-like_CthTTM-like_1"/>
    <property type="match status" value="1"/>
</dbReference>